<protein>
    <submittedName>
        <fullName evidence="1">Uncharacterized protein</fullName>
    </submittedName>
</protein>
<evidence type="ECO:0000313" key="1">
    <source>
        <dbReference type="EMBL" id="AAF83433.1"/>
    </source>
</evidence>
<gene>
    <name evidence="1" type="ordered locus">XF_0623</name>
</gene>
<reference evidence="1 2" key="1">
    <citation type="journal article" date="2000" name="Nature">
        <title>The genome sequence of the plant pathogen Xylella fastidiosa.</title>
        <authorList>
            <person name="Simpson A.J."/>
            <person name="Reinach F.C."/>
            <person name="Arruda P."/>
            <person name="Abreu F.A."/>
            <person name="Acencio M."/>
            <person name="Alvarenga R."/>
            <person name="Alves L.M."/>
            <person name="Araya J.E."/>
            <person name="Baia G.S."/>
            <person name="Baptista C.S."/>
            <person name="Barros M.H."/>
            <person name="Bonaccorsi E.D."/>
            <person name="Bordin S."/>
            <person name="Bove J.M."/>
            <person name="Briones M.R."/>
            <person name="Bueno M.R."/>
            <person name="Camargo A.A."/>
            <person name="Camargo L.E."/>
            <person name="Carraro D.M."/>
            <person name="Carrer H."/>
            <person name="Colauto N.B."/>
            <person name="Colombo C."/>
            <person name="Costa F.F."/>
            <person name="Costa M.C."/>
            <person name="Costa-Neto C.M."/>
            <person name="Coutinho L.L."/>
            <person name="Cristofani M."/>
            <person name="Dias-Neto E."/>
            <person name="Docena C."/>
            <person name="El-Dorry H."/>
            <person name="Facincani A.P."/>
            <person name="Ferreira A.J."/>
            <person name="Ferreira V.C."/>
            <person name="Ferro J.A."/>
            <person name="Fraga J.S."/>
            <person name="Franca S.C."/>
            <person name="Franco M.C."/>
            <person name="Frohme M."/>
            <person name="Furlan L.R."/>
            <person name="Garnier M."/>
            <person name="Goldman G.H."/>
            <person name="Goldman M.H."/>
            <person name="Gomes S.L."/>
            <person name="Gruber A."/>
            <person name="Ho P.L."/>
            <person name="Hoheisel J.D."/>
            <person name="Junqueira M.L."/>
            <person name="Kemper E.L."/>
            <person name="Kitajima J.P."/>
            <person name="Krieger J.E."/>
            <person name="Kuramae E.E."/>
            <person name="Laigret F."/>
            <person name="Lambais M.R."/>
            <person name="Leite L.C."/>
            <person name="Lemos E.G."/>
            <person name="Lemos M.V."/>
            <person name="Lopes S.A."/>
            <person name="Lopes C.R."/>
            <person name="Machado J.A."/>
            <person name="Machado M.A."/>
            <person name="Madeira A.M."/>
            <person name="Madeira H.M."/>
            <person name="Marino C.L."/>
            <person name="Marques M.V."/>
            <person name="Martins E.A."/>
            <person name="Martins E.M."/>
            <person name="Matsukuma A.Y."/>
            <person name="Menck C.F."/>
            <person name="Miracca E.C."/>
            <person name="Miyaki C.Y."/>
            <person name="Monteriro-Vitorello C.B."/>
            <person name="Moon D.H."/>
            <person name="Nagai M.A."/>
            <person name="Nascimento A.L."/>
            <person name="Netto L.E."/>
            <person name="Nhani A.Jr."/>
            <person name="Nobrega F.G."/>
            <person name="Nunes L.R."/>
            <person name="Oliveira M.A."/>
            <person name="de Oliveira M.C."/>
            <person name="de Oliveira R.C."/>
            <person name="Palmieri D.A."/>
            <person name="Paris A."/>
            <person name="Peixoto B.R."/>
            <person name="Pereira G.A."/>
            <person name="Pereira H.A.Jr."/>
            <person name="Pesquero J.B."/>
            <person name="Quaggio R.B."/>
            <person name="Roberto P.G."/>
            <person name="Rodrigues V."/>
            <person name="de M Rosa A.J."/>
            <person name="de Rosa V.E.Jr."/>
            <person name="de Sa R.G."/>
            <person name="Santelli R.V."/>
            <person name="Sawasaki H.E."/>
            <person name="da Silva A.C."/>
            <person name="da Silva A.M."/>
            <person name="da Silva F.R."/>
            <person name="da Silva W.A.Jr."/>
            <person name="da Silveira J.F."/>
            <person name="Silvestri M.L."/>
            <person name="Siqueira W.J."/>
            <person name="de Souza A.A."/>
            <person name="de Souza A.P."/>
            <person name="Terenzi M.F."/>
            <person name="Truffi D."/>
            <person name="Tsai S.M."/>
            <person name="Tsuhako M.H."/>
            <person name="Vallada H."/>
            <person name="Van Sluys M.A."/>
            <person name="Verjovski-Almeida S."/>
            <person name="Vettore A.L."/>
            <person name="Zago M.A."/>
            <person name="Zatz M."/>
            <person name="Meidanis J."/>
            <person name="Setubal J.C."/>
        </authorList>
    </citation>
    <scope>NUCLEOTIDE SEQUENCE [LARGE SCALE GENOMIC DNA]</scope>
    <source>
        <strain evidence="1 2">9a5c</strain>
    </source>
</reference>
<sequence length="110" mass="12010">MMSSAQAECCGILEMTVLAFVAIGTEGKRFEMDVSGDVSHVVANEWIHALSGVVGAMPGAGFVREEQGNLLSHAICVLSCRFRWISMMIMWVGSVSSHGQCFGNIRRRRC</sequence>
<accession>Q9PFN4</accession>
<dbReference type="EMBL" id="AE003849">
    <property type="protein sequence ID" value="AAF83433.1"/>
    <property type="molecule type" value="Genomic_DNA"/>
</dbReference>
<dbReference type="KEGG" id="xfa:XF_0623"/>
<name>Q9PFN4_XYLFA</name>
<evidence type="ECO:0000313" key="2">
    <source>
        <dbReference type="Proteomes" id="UP000000812"/>
    </source>
</evidence>
<dbReference type="HOGENOM" id="CLU_2170103_0_0_6"/>
<dbReference type="PIR" id="E82781">
    <property type="entry name" value="E82781"/>
</dbReference>
<dbReference type="AlphaFoldDB" id="Q9PFN4"/>
<proteinExistence type="predicted"/>
<organism evidence="1 2">
    <name type="scientific">Xylella fastidiosa (strain 9a5c)</name>
    <dbReference type="NCBI Taxonomy" id="160492"/>
    <lineage>
        <taxon>Bacteria</taxon>
        <taxon>Pseudomonadati</taxon>
        <taxon>Pseudomonadota</taxon>
        <taxon>Gammaproteobacteria</taxon>
        <taxon>Lysobacterales</taxon>
        <taxon>Lysobacteraceae</taxon>
        <taxon>Xylella</taxon>
    </lineage>
</organism>
<dbReference type="Proteomes" id="UP000000812">
    <property type="component" value="Chromosome"/>
</dbReference>